<dbReference type="InterPro" id="IPR053149">
    <property type="entry name" value="TPK"/>
</dbReference>
<sequence length="221" mass="24466">MKIVILAGGPAQSFESLIKMDKNFDQAFYVGVDRGSFRLMQAGFPVNLAIGDFDSLSAEEFSAVSAYADEYHKSPTEKNDTDLELAVLAVLTRFQNIEEILILGGIGGRFDHQIQIFYLPLQSRFSTIVDKIILRDETNSIRFVSAGQYQLVKEPQMTYLAFASLTPVKALAIQGAKYALAATDFDRNLSLSSNEFIGEQPVTLSFKKGMVAIIQSKDESK</sequence>
<gene>
    <name evidence="7" type="ORF">RU87_GL000420</name>
</gene>
<proteinExistence type="predicted"/>
<dbReference type="SUPFAM" id="SSF63999">
    <property type="entry name" value="Thiamin pyrophosphokinase, catalytic domain"/>
    <property type="match status" value="1"/>
</dbReference>
<dbReference type="InterPro" id="IPR007371">
    <property type="entry name" value="TPK_catalytic"/>
</dbReference>
<dbReference type="STRING" id="1348632.GCA_001591745_01613"/>
<dbReference type="InterPro" id="IPR006282">
    <property type="entry name" value="Thi_PPkinase"/>
</dbReference>
<dbReference type="EC" id="2.7.6.2" evidence="5"/>
<dbReference type="Pfam" id="PF04265">
    <property type="entry name" value="TPK_B1_binding"/>
    <property type="match status" value="1"/>
</dbReference>
<accession>A0A2A5RWY6</accession>
<dbReference type="InterPro" id="IPR007373">
    <property type="entry name" value="Thiamin_PyroPKinase_B1-bd"/>
</dbReference>
<organism evidence="7 8">
    <name type="scientific">Pseudolactococcus plantarum</name>
    <dbReference type="NCBI Taxonomy" id="1365"/>
    <lineage>
        <taxon>Bacteria</taxon>
        <taxon>Bacillati</taxon>
        <taxon>Bacillota</taxon>
        <taxon>Bacilli</taxon>
        <taxon>Lactobacillales</taxon>
        <taxon>Streptococcaceae</taxon>
        <taxon>Pseudolactococcus</taxon>
    </lineage>
</organism>
<keyword evidence="1" id="KW-0808">Transferase</keyword>
<dbReference type="Proteomes" id="UP000242246">
    <property type="component" value="Unassembled WGS sequence"/>
</dbReference>
<dbReference type="PANTHER" id="PTHR41299:SF1">
    <property type="entry name" value="THIAMINE PYROPHOSPHOKINASE"/>
    <property type="match status" value="1"/>
</dbReference>
<dbReference type="GO" id="GO:0004788">
    <property type="term" value="F:thiamine diphosphokinase activity"/>
    <property type="evidence" value="ECO:0007669"/>
    <property type="project" value="UniProtKB-UniRule"/>
</dbReference>
<dbReference type="GO" id="GO:0005524">
    <property type="term" value="F:ATP binding"/>
    <property type="evidence" value="ECO:0007669"/>
    <property type="project" value="UniProtKB-KW"/>
</dbReference>
<evidence type="ECO:0000256" key="4">
    <source>
        <dbReference type="ARBA" id="ARBA00022840"/>
    </source>
</evidence>
<evidence type="ECO:0000256" key="5">
    <source>
        <dbReference type="NCBIfam" id="TIGR01378"/>
    </source>
</evidence>
<dbReference type="AlphaFoldDB" id="A0A2A5RWY6"/>
<keyword evidence="8" id="KW-1185">Reference proteome</keyword>
<dbReference type="CDD" id="cd07995">
    <property type="entry name" value="TPK"/>
    <property type="match status" value="1"/>
</dbReference>
<dbReference type="SMART" id="SM00983">
    <property type="entry name" value="TPK_B1_binding"/>
    <property type="match status" value="1"/>
</dbReference>
<dbReference type="GO" id="GO:0016301">
    <property type="term" value="F:kinase activity"/>
    <property type="evidence" value="ECO:0007669"/>
    <property type="project" value="UniProtKB-KW"/>
</dbReference>
<keyword evidence="3 7" id="KW-0418">Kinase</keyword>
<dbReference type="Gene3D" id="3.40.50.10240">
    <property type="entry name" value="Thiamin pyrophosphokinase, catalytic domain"/>
    <property type="match status" value="1"/>
</dbReference>
<protein>
    <recommendedName>
        <fullName evidence="5">Thiamine diphosphokinase</fullName>
        <ecNumber evidence="5">2.7.6.2</ecNumber>
    </recommendedName>
</protein>
<dbReference type="GO" id="GO:0009229">
    <property type="term" value="P:thiamine diphosphate biosynthetic process"/>
    <property type="evidence" value="ECO:0007669"/>
    <property type="project" value="InterPro"/>
</dbReference>
<dbReference type="OrthoDB" id="9804377at2"/>
<name>A0A2A5RWY6_9LACT</name>
<keyword evidence="2" id="KW-0547">Nucleotide-binding</keyword>
<keyword evidence="4" id="KW-0067">ATP-binding</keyword>
<evidence type="ECO:0000256" key="1">
    <source>
        <dbReference type="ARBA" id="ARBA00022679"/>
    </source>
</evidence>
<evidence type="ECO:0000256" key="2">
    <source>
        <dbReference type="ARBA" id="ARBA00022741"/>
    </source>
</evidence>
<dbReference type="GO" id="GO:0006772">
    <property type="term" value="P:thiamine metabolic process"/>
    <property type="evidence" value="ECO:0007669"/>
    <property type="project" value="UniProtKB-UniRule"/>
</dbReference>
<comment type="caution">
    <text evidence="7">The sequence shown here is derived from an EMBL/GenBank/DDBJ whole genome shotgun (WGS) entry which is preliminary data.</text>
</comment>
<dbReference type="NCBIfam" id="TIGR01378">
    <property type="entry name" value="thi_PPkinase"/>
    <property type="match status" value="1"/>
</dbReference>
<evidence type="ECO:0000313" key="8">
    <source>
        <dbReference type="Proteomes" id="UP000242246"/>
    </source>
</evidence>
<dbReference type="PANTHER" id="PTHR41299">
    <property type="entry name" value="THIAMINE PYROPHOSPHOKINASE"/>
    <property type="match status" value="1"/>
</dbReference>
<evidence type="ECO:0000256" key="3">
    <source>
        <dbReference type="ARBA" id="ARBA00022777"/>
    </source>
</evidence>
<dbReference type="RefSeq" id="WP_068164293.1">
    <property type="nucleotide sequence ID" value="NZ_JXJX01000012.1"/>
</dbReference>
<evidence type="ECO:0000313" key="7">
    <source>
        <dbReference type="EMBL" id="PCS05710.1"/>
    </source>
</evidence>
<dbReference type="Pfam" id="PF04263">
    <property type="entry name" value="TPK_catalytic"/>
    <property type="match status" value="1"/>
</dbReference>
<evidence type="ECO:0000259" key="6">
    <source>
        <dbReference type="SMART" id="SM00983"/>
    </source>
</evidence>
<feature type="domain" description="Thiamin pyrophosphokinase thiamin-binding" evidence="6">
    <location>
        <begin position="147"/>
        <end position="212"/>
    </location>
</feature>
<dbReference type="GO" id="GO:0030975">
    <property type="term" value="F:thiamine binding"/>
    <property type="evidence" value="ECO:0007669"/>
    <property type="project" value="InterPro"/>
</dbReference>
<reference evidence="7 8" key="1">
    <citation type="submission" date="2014-12" db="EMBL/GenBank/DDBJ databases">
        <title>Draft genome sequences of 10 type strains of Lactococcus.</title>
        <authorList>
            <person name="Sun Z."/>
            <person name="Zhong Z."/>
            <person name="Liu W."/>
            <person name="Zhang W."/>
            <person name="Zhang H."/>
        </authorList>
    </citation>
    <scope>NUCLEOTIDE SEQUENCE [LARGE SCALE GENOMIC DNA]</scope>
    <source>
        <strain evidence="7 8">DSM 20686</strain>
    </source>
</reference>
<dbReference type="EMBL" id="JXJX01000012">
    <property type="protein sequence ID" value="PCS05710.1"/>
    <property type="molecule type" value="Genomic_DNA"/>
</dbReference>
<dbReference type="InterPro" id="IPR036759">
    <property type="entry name" value="TPK_catalytic_sf"/>
</dbReference>